<dbReference type="AlphaFoldDB" id="C4JYP7"/>
<dbReference type="OMA" id="EDETQKH"/>
<evidence type="ECO:0000256" key="1">
    <source>
        <dbReference type="SAM" id="MobiDB-lite"/>
    </source>
</evidence>
<dbReference type="GO" id="GO:0003735">
    <property type="term" value="F:structural constituent of ribosome"/>
    <property type="evidence" value="ECO:0007669"/>
    <property type="project" value="InterPro"/>
</dbReference>
<organism evidence="2 3">
    <name type="scientific">Uncinocarpus reesii (strain UAMH 1704)</name>
    <dbReference type="NCBI Taxonomy" id="336963"/>
    <lineage>
        <taxon>Eukaryota</taxon>
        <taxon>Fungi</taxon>
        <taxon>Dikarya</taxon>
        <taxon>Ascomycota</taxon>
        <taxon>Pezizomycotina</taxon>
        <taxon>Eurotiomycetes</taxon>
        <taxon>Eurotiomycetidae</taxon>
        <taxon>Onygenales</taxon>
        <taxon>Onygenaceae</taxon>
        <taxon>Uncinocarpus</taxon>
    </lineage>
</organism>
<dbReference type="InParanoid" id="C4JYP7"/>
<protein>
    <submittedName>
        <fullName evidence="2">Uncharacterized protein</fullName>
    </submittedName>
</protein>
<feature type="region of interest" description="Disordered" evidence="1">
    <location>
        <begin position="130"/>
        <end position="166"/>
    </location>
</feature>
<reference evidence="3" key="1">
    <citation type="journal article" date="2009" name="Genome Res.">
        <title>Comparative genomic analyses of the human fungal pathogens Coccidioides and their relatives.</title>
        <authorList>
            <person name="Sharpton T.J."/>
            <person name="Stajich J.E."/>
            <person name="Rounsley S.D."/>
            <person name="Gardner M.J."/>
            <person name="Wortman J.R."/>
            <person name="Jordar V.S."/>
            <person name="Maiti R."/>
            <person name="Kodira C.D."/>
            <person name="Neafsey D.E."/>
            <person name="Zeng Q."/>
            <person name="Hung C.-Y."/>
            <person name="McMahan C."/>
            <person name="Muszewska A."/>
            <person name="Grynberg M."/>
            <person name="Mandel M.A."/>
            <person name="Kellner E.M."/>
            <person name="Barker B.M."/>
            <person name="Galgiani J.N."/>
            <person name="Orbach M.J."/>
            <person name="Kirkland T.N."/>
            <person name="Cole G.T."/>
            <person name="Henn M.R."/>
            <person name="Birren B.W."/>
            <person name="Taylor J.W."/>
        </authorList>
    </citation>
    <scope>NUCLEOTIDE SEQUENCE [LARGE SCALE GENOMIC DNA]</scope>
    <source>
        <strain evidence="3">UAMH 1704</strain>
    </source>
</reference>
<dbReference type="VEuPathDB" id="FungiDB:UREG_07298"/>
<feature type="compositionally biased region" description="Low complexity" evidence="1">
    <location>
        <begin position="215"/>
        <end position="226"/>
    </location>
</feature>
<sequence>MPPRIPIPSCSRSLNGPLCSWFSGLALGPSIYSRSASSKKKRSKKHHDPFALALARQRKAANVSRQQVLQEEREAALGDSVRGKPTPFTEALLNGQVIPRITPAEPSENTSQSPGLNYFVSEDELNATLERSEKLSRPVADTKSGSFDPQKLEDETQKHLDKHKTAQEAVKRIMDLSNASSKERKLVNIQRCIETFGRHNTDTALAPKPTGAANPSASQLPLSQPPCWSRYRLVGSSDRDFNYKDSDPGKESRKDVTQR</sequence>
<keyword evidence="3" id="KW-1185">Reference proteome</keyword>
<dbReference type="eggNOG" id="KOG2815">
    <property type="taxonomic scope" value="Eukaryota"/>
</dbReference>
<dbReference type="EMBL" id="CH476619">
    <property type="protein sequence ID" value="EEP82433.1"/>
    <property type="molecule type" value="Genomic_DNA"/>
</dbReference>
<evidence type="ECO:0000313" key="3">
    <source>
        <dbReference type="Proteomes" id="UP000002058"/>
    </source>
</evidence>
<dbReference type="RefSeq" id="XP_002582525.1">
    <property type="nucleotide sequence ID" value="XM_002582479.1"/>
</dbReference>
<dbReference type="Proteomes" id="UP000002058">
    <property type="component" value="Unassembled WGS sequence"/>
</dbReference>
<dbReference type="OrthoDB" id="441444at2759"/>
<feature type="compositionally biased region" description="Basic and acidic residues" evidence="1">
    <location>
        <begin position="150"/>
        <end position="166"/>
    </location>
</feature>
<dbReference type="HOGENOM" id="CLU_078264_0_0_1"/>
<dbReference type="GeneID" id="8438843"/>
<dbReference type="GO" id="GO:0005840">
    <property type="term" value="C:ribosome"/>
    <property type="evidence" value="ECO:0007669"/>
    <property type="project" value="InterPro"/>
</dbReference>
<gene>
    <name evidence="2" type="ORF">UREG_07298</name>
</gene>
<feature type="region of interest" description="Disordered" evidence="1">
    <location>
        <begin position="201"/>
        <end position="226"/>
    </location>
</feature>
<accession>C4JYP7</accession>
<evidence type="ECO:0000313" key="2">
    <source>
        <dbReference type="EMBL" id="EEP82433.1"/>
    </source>
</evidence>
<name>C4JYP7_UNCRE</name>
<dbReference type="InterPro" id="IPR005290">
    <property type="entry name" value="Ribosomal_uS15_bac-type"/>
</dbReference>
<dbReference type="PANTHER" id="PTHR23321">
    <property type="entry name" value="RIBOSOMAL PROTEIN S15, BACTERIAL AND ORGANELLAR"/>
    <property type="match status" value="1"/>
</dbReference>
<dbReference type="KEGG" id="ure:UREG_07298"/>
<dbReference type="GO" id="GO:0006412">
    <property type="term" value="P:translation"/>
    <property type="evidence" value="ECO:0007669"/>
    <property type="project" value="InterPro"/>
</dbReference>
<proteinExistence type="predicted"/>
<dbReference type="PANTHER" id="PTHR23321:SF26">
    <property type="entry name" value="SMALL RIBOSOMAL SUBUNIT PROTEIN US15M"/>
    <property type="match status" value="1"/>
</dbReference>
<feature type="region of interest" description="Disordered" evidence="1">
    <location>
        <begin position="238"/>
        <end position="259"/>
    </location>
</feature>
<dbReference type="STRING" id="336963.C4JYP7"/>